<sequence>MCQMDFSERCPSCRSHALVLFSDETWFGPDHCEGWVSQDRNGTWIFHAEARHGVRQYRASRGERARGNWFISPPAPSPNDVNLAAVCRSCDCEVTFIEPGGWRLYNNRTWAGMLMVRKPRSSKEEYFEEIEYDHEVIFSSEPMIRLVRSATNNVWWINWDDPNGDWVESHNWIPGAPYRWTEYRAGMDFVGPQPAHSFWRTPAGLDLIDTHKFPSHRATYQRQPGEHHERISI</sequence>
<accession>A0A6J6WLG5</accession>
<proteinExistence type="predicted"/>
<evidence type="ECO:0000313" key="1">
    <source>
        <dbReference type="EMBL" id="CAB4784053.1"/>
    </source>
</evidence>
<dbReference type="AlphaFoldDB" id="A0A6J6WLG5"/>
<protein>
    <submittedName>
        <fullName evidence="1">Unannotated protein</fullName>
    </submittedName>
</protein>
<gene>
    <name evidence="1" type="ORF">UFOPK2958_00729</name>
</gene>
<organism evidence="1">
    <name type="scientific">freshwater metagenome</name>
    <dbReference type="NCBI Taxonomy" id="449393"/>
    <lineage>
        <taxon>unclassified sequences</taxon>
        <taxon>metagenomes</taxon>
        <taxon>ecological metagenomes</taxon>
    </lineage>
</organism>
<reference evidence="1" key="1">
    <citation type="submission" date="2020-05" db="EMBL/GenBank/DDBJ databases">
        <authorList>
            <person name="Chiriac C."/>
            <person name="Salcher M."/>
            <person name="Ghai R."/>
            <person name="Kavagutti S V."/>
        </authorList>
    </citation>
    <scope>NUCLEOTIDE SEQUENCE</scope>
</reference>
<dbReference type="EMBL" id="CAFAAB010000070">
    <property type="protein sequence ID" value="CAB4784053.1"/>
    <property type="molecule type" value="Genomic_DNA"/>
</dbReference>
<name>A0A6J6WLG5_9ZZZZ</name>